<reference evidence="1" key="1">
    <citation type="submission" date="2018-03" db="EMBL/GenBank/DDBJ databases">
        <authorList>
            <person name="Guldener U."/>
        </authorList>
    </citation>
    <scope>NUCLEOTIDE SEQUENCE</scope>
</reference>
<sequence>MPGKYEHFILKRLLGVIDYEIKLKRFLQNTQGRYRPTMHKDDKILQLTVPYDASTKINHYDEIYMALEDAGLFDEWQLKGNKIDDDIVYEGDFDSF</sequence>
<organism evidence="1 2">
    <name type="scientific">Fusarium torulosum</name>
    <dbReference type="NCBI Taxonomy" id="33205"/>
    <lineage>
        <taxon>Eukaryota</taxon>
        <taxon>Fungi</taxon>
        <taxon>Dikarya</taxon>
        <taxon>Ascomycota</taxon>
        <taxon>Pezizomycotina</taxon>
        <taxon>Sordariomycetes</taxon>
        <taxon>Hypocreomycetidae</taxon>
        <taxon>Hypocreales</taxon>
        <taxon>Nectriaceae</taxon>
        <taxon>Fusarium</taxon>
    </lineage>
</organism>
<dbReference type="AlphaFoldDB" id="A0AAE8LXH0"/>
<comment type="caution">
    <text evidence="1">The sequence shown here is derived from an EMBL/GenBank/DDBJ whole genome shotgun (WGS) entry which is preliminary data.</text>
</comment>
<name>A0AAE8LXH0_9HYPO</name>
<evidence type="ECO:0000313" key="2">
    <source>
        <dbReference type="Proteomes" id="UP001187734"/>
    </source>
</evidence>
<accession>A0AAE8LXH0</accession>
<gene>
    <name evidence="1" type="ORF">FTOL_00036</name>
</gene>
<keyword evidence="2" id="KW-1185">Reference proteome</keyword>
<dbReference type="Proteomes" id="UP001187734">
    <property type="component" value="Unassembled WGS sequence"/>
</dbReference>
<protein>
    <submittedName>
        <fullName evidence="1">Uncharacterized protein</fullName>
    </submittedName>
</protein>
<dbReference type="EMBL" id="ONZP01000005">
    <property type="protein sequence ID" value="SPJ70308.1"/>
    <property type="molecule type" value="Genomic_DNA"/>
</dbReference>
<proteinExistence type="predicted"/>
<evidence type="ECO:0000313" key="1">
    <source>
        <dbReference type="EMBL" id="SPJ70308.1"/>
    </source>
</evidence>